<dbReference type="EMBL" id="CAMAPF010001012">
    <property type="protein sequence ID" value="CAH9138877.1"/>
    <property type="molecule type" value="Genomic_DNA"/>
</dbReference>
<keyword evidence="7 10" id="KW-0418">Kinase</keyword>
<dbReference type="Gene3D" id="3.40.50.300">
    <property type="entry name" value="P-loop containing nucleotide triphosphate hydrolases"/>
    <property type="match status" value="1"/>
</dbReference>
<comment type="similarity">
    <text evidence="3 10">Belongs to the gluconokinase GntK/GntV family.</text>
</comment>
<dbReference type="PANTHER" id="PTHR43442:SF3">
    <property type="entry name" value="GLUCONOKINASE-RELATED"/>
    <property type="match status" value="1"/>
</dbReference>
<dbReference type="GO" id="GO:0009536">
    <property type="term" value="C:plastid"/>
    <property type="evidence" value="ECO:0007669"/>
    <property type="project" value="UniProtKB-SubCell"/>
</dbReference>
<reference evidence="12" key="1">
    <citation type="submission" date="2022-07" db="EMBL/GenBank/DDBJ databases">
        <authorList>
            <person name="Macas J."/>
            <person name="Novak P."/>
            <person name="Neumann P."/>
        </authorList>
    </citation>
    <scope>NUCLEOTIDE SEQUENCE</scope>
</reference>
<proteinExistence type="inferred from homology"/>
<keyword evidence="14" id="KW-1185">Reference proteome</keyword>
<comment type="subcellular location">
    <subcellularLocation>
        <location evidence="1">Plastid</location>
    </subcellularLocation>
</comment>
<dbReference type="PANTHER" id="PTHR43442">
    <property type="entry name" value="GLUCONOKINASE-RELATED"/>
    <property type="match status" value="1"/>
</dbReference>
<evidence type="ECO:0000256" key="9">
    <source>
        <dbReference type="ARBA" id="ARBA00048090"/>
    </source>
</evidence>
<dbReference type="Proteomes" id="UP001152523">
    <property type="component" value="Unassembled WGS sequence"/>
</dbReference>
<dbReference type="FunFam" id="3.40.50.300:FF:000522">
    <property type="entry name" value="Gluconokinase"/>
    <property type="match status" value="1"/>
</dbReference>
<organism evidence="12 14">
    <name type="scientific">Cuscuta epithymum</name>
    <dbReference type="NCBI Taxonomy" id="186058"/>
    <lineage>
        <taxon>Eukaryota</taxon>
        <taxon>Viridiplantae</taxon>
        <taxon>Streptophyta</taxon>
        <taxon>Embryophyta</taxon>
        <taxon>Tracheophyta</taxon>
        <taxon>Spermatophyta</taxon>
        <taxon>Magnoliopsida</taxon>
        <taxon>eudicotyledons</taxon>
        <taxon>Gunneridae</taxon>
        <taxon>Pentapetalae</taxon>
        <taxon>asterids</taxon>
        <taxon>lamiids</taxon>
        <taxon>Solanales</taxon>
        <taxon>Convolvulaceae</taxon>
        <taxon>Cuscuteae</taxon>
        <taxon>Cuscuta</taxon>
        <taxon>Cuscuta subgen. Cuscuta</taxon>
    </lineage>
</organism>
<evidence type="ECO:0000256" key="7">
    <source>
        <dbReference type="ARBA" id="ARBA00022777"/>
    </source>
</evidence>
<name>A0AAV0E6Y7_9ASTE</name>
<keyword evidence="5 10" id="KW-0808">Transferase</keyword>
<dbReference type="EMBL" id="CAMAPF010000887">
    <property type="protein sequence ID" value="CAH9118428.1"/>
    <property type="molecule type" value="Genomic_DNA"/>
</dbReference>
<evidence type="ECO:0000313" key="13">
    <source>
        <dbReference type="EMBL" id="CAH9138877.1"/>
    </source>
</evidence>
<gene>
    <name evidence="11" type="ORF">CEPIT_LOCUS22185</name>
    <name evidence="12" type="ORF">CEPIT_LOCUS22283</name>
    <name evidence="13" type="ORF">CEPIT_LOCUS37153</name>
</gene>
<comment type="catalytic activity">
    <reaction evidence="9 10">
        <text>D-gluconate + ATP = 6-phospho-D-gluconate + ADP + H(+)</text>
        <dbReference type="Rhea" id="RHEA:19433"/>
        <dbReference type="ChEBI" id="CHEBI:15378"/>
        <dbReference type="ChEBI" id="CHEBI:18391"/>
        <dbReference type="ChEBI" id="CHEBI:30616"/>
        <dbReference type="ChEBI" id="CHEBI:58759"/>
        <dbReference type="ChEBI" id="CHEBI:456216"/>
        <dbReference type="EC" id="2.7.1.12"/>
    </reaction>
</comment>
<evidence type="ECO:0000313" key="11">
    <source>
        <dbReference type="EMBL" id="CAH9118227.1"/>
    </source>
</evidence>
<dbReference type="CDD" id="cd02021">
    <property type="entry name" value="GntK"/>
    <property type="match status" value="1"/>
</dbReference>
<evidence type="ECO:0000256" key="10">
    <source>
        <dbReference type="RuleBase" id="RU363066"/>
    </source>
</evidence>
<accession>A0AAV0E6Y7</accession>
<dbReference type="Pfam" id="PF01202">
    <property type="entry name" value="SKI"/>
    <property type="match status" value="1"/>
</dbReference>
<protein>
    <recommendedName>
        <fullName evidence="4 10">Gluconokinase</fullName>
        <ecNumber evidence="4 10">2.7.1.12</ecNumber>
    </recommendedName>
</protein>
<dbReference type="AlphaFoldDB" id="A0AAV0E6Y7"/>
<evidence type="ECO:0000256" key="4">
    <source>
        <dbReference type="ARBA" id="ARBA00012054"/>
    </source>
</evidence>
<keyword evidence="6 10" id="KW-0547">Nucleotide-binding</keyword>
<dbReference type="SUPFAM" id="SSF52540">
    <property type="entry name" value="P-loop containing nucleoside triphosphate hydrolases"/>
    <property type="match status" value="1"/>
</dbReference>
<evidence type="ECO:0000256" key="8">
    <source>
        <dbReference type="ARBA" id="ARBA00022840"/>
    </source>
</evidence>
<evidence type="ECO:0000256" key="3">
    <source>
        <dbReference type="ARBA" id="ARBA00008420"/>
    </source>
</evidence>
<comment type="pathway">
    <text evidence="2 10">Carbohydrate acid metabolism; D-gluconate degradation.</text>
</comment>
<dbReference type="InterPro" id="IPR027417">
    <property type="entry name" value="P-loop_NTPase"/>
</dbReference>
<evidence type="ECO:0000256" key="2">
    <source>
        <dbReference type="ARBA" id="ARBA00004875"/>
    </source>
</evidence>
<evidence type="ECO:0000256" key="5">
    <source>
        <dbReference type="ARBA" id="ARBA00022679"/>
    </source>
</evidence>
<evidence type="ECO:0000313" key="12">
    <source>
        <dbReference type="EMBL" id="CAH9118428.1"/>
    </source>
</evidence>
<dbReference type="InterPro" id="IPR031322">
    <property type="entry name" value="Shikimate/glucono_kinase"/>
</dbReference>
<dbReference type="EC" id="2.7.1.12" evidence="4 10"/>
<comment type="caution">
    <text evidence="12">The sequence shown here is derived from an EMBL/GenBank/DDBJ whole genome shotgun (WGS) entry which is preliminary data.</text>
</comment>
<evidence type="ECO:0000256" key="1">
    <source>
        <dbReference type="ARBA" id="ARBA00004474"/>
    </source>
</evidence>
<dbReference type="NCBIfam" id="TIGR01313">
    <property type="entry name" value="therm_gnt_kin"/>
    <property type="match status" value="1"/>
</dbReference>
<keyword evidence="8 10" id="KW-0067">ATP-binding</keyword>
<dbReference type="GO" id="GO:0005524">
    <property type="term" value="F:ATP binding"/>
    <property type="evidence" value="ECO:0007669"/>
    <property type="project" value="UniProtKB-KW"/>
</dbReference>
<evidence type="ECO:0000313" key="14">
    <source>
        <dbReference type="Proteomes" id="UP001152523"/>
    </source>
</evidence>
<dbReference type="EMBL" id="CAMAPF010000765">
    <property type="protein sequence ID" value="CAH9118227.1"/>
    <property type="molecule type" value="Genomic_DNA"/>
</dbReference>
<sequence>MSFPMACDLKGKALVLMGPSGAGKSTIGDMLGRAINGHFVDADDYHSPSNKEKMRIGVALTEEDRAPWLETLRGVIREGLAKGESIVLACSALQTQHRESLRCADPGYQPGSGGVHDCLVKFVLLDVKADVLADRLNRRAAEGNHFMPAMLLQSQLDLLHIDESEGIFKVDGTLTPLDIVSKIRASLFS</sequence>
<dbReference type="GO" id="GO:0005975">
    <property type="term" value="P:carbohydrate metabolic process"/>
    <property type="evidence" value="ECO:0007669"/>
    <property type="project" value="InterPro"/>
</dbReference>
<dbReference type="GO" id="GO:0046316">
    <property type="term" value="F:gluconokinase activity"/>
    <property type="evidence" value="ECO:0007669"/>
    <property type="project" value="UniProtKB-EC"/>
</dbReference>
<evidence type="ECO:0000256" key="6">
    <source>
        <dbReference type="ARBA" id="ARBA00022741"/>
    </source>
</evidence>
<dbReference type="InterPro" id="IPR006001">
    <property type="entry name" value="Therm_gnt_kin"/>
</dbReference>